<keyword evidence="1" id="KW-0812">Transmembrane</keyword>
<organism evidence="2 3">
    <name type="scientific">Actinocrispum wychmicini</name>
    <dbReference type="NCBI Taxonomy" id="1213861"/>
    <lineage>
        <taxon>Bacteria</taxon>
        <taxon>Bacillati</taxon>
        <taxon>Actinomycetota</taxon>
        <taxon>Actinomycetes</taxon>
        <taxon>Pseudonocardiales</taxon>
        <taxon>Pseudonocardiaceae</taxon>
        <taxon>Actinocrispum</taxon>
    </lineage>
</organism>
<evidence type="ECO:0000313" key="2">
    <source>
        <dbReference type="EMBL" id="TCO59748.1"/>
    </source>
</evidence>
<proteinExistence type="predicted"/>
<feature type="transmembrane region" description="Helical" evidence="1">
    <location>
        <begin position="12"/>
        <end position="34"/>
    </location>
</feature>
<dbReference type="Proteomes" id="UP000295680">
    <property type="component" value="Unassembled WGS sequence"/>
</dbReference>
<feature type="transmembrane region" description="Helical" evidence="1">
    <location>
        <begin position="140"/>
        <end position="165"/>
    </location>
</feature>
<feature type="transmembrane region" description="Helical" evidence="1">
    <location>
        <begin position="46"/>
        <end position="67"/>
    </location>
</feature>
<gene>
    <name evidence="2" type="ORF">EV192_104591</name>
</gene>
<evidence type="ECO:0008006" key="4">
    <source>
        <dbReference type="Google" id="ProtNLM"/>
    </source>
</evidence>
<feature type="transmembrane region" description="Helical" evidence="1">
    <location>
        <begin position="302"/>
        <end position="322"/>
    </location>
</feature>
<dbReference type="RefSeq" id="WP_132117872.1">
    <property type="nucleotide sequence ID" value="NZ_SLWS01000004.1"/>
</dbReference>
<accession>A0A4R2JRA6</accession>
<feature type="transmembrane region" description="Helical" evidence="1">
    <location>
        <begin position="172"/>
        <end position="193"/>
    </location>
</feature>
<feature type="transmembrane region" description="Helical" evidence="1">
    <location>
        <begin position="97"/>
        <end position="120"/>
    </location>
</feature>
<dbReference type="AlphaFoldDB" id="A0A4R2JRA6"/>
<sequence>MTWLTWRQFRIPAVSVYAGLAVIGVILAITGPNLVGRTDFSDDETMYGGTILAVLLLLAVVGVFWGVPMITRELETGTHSLIWNQSVTRQRWLRTKLGFGGLTAMVAAGLLSLAVGWWASPIDALAAQQSGSGMLTRMSPVVFVARGIVPIGYAAFAFVLGVAVGIVLRRTVAAMAVTLVLLAAVMVAVPLLIRPYIVPATTDLVAIKDSNIVQITGNRAGVVESLGVARPAGAWVLANETLDAAGNVVTPLPAVVQNCLPKPGSKDPMPSRQSVTQCMGQLSDLGYRQRLIYQPGSHFWPLQWIETALLLLLSALLTVFCFRRIRQLS</sequence>
<protein>
    <recommendedName>
        <fullName evidence="4">ABC-2 family transporter</fullName>
    </recommendedName>
</protein>
<keyword evidence="1" id="KW-0472">Membrane</keyword>
<keyword evidence="1" id="KW-1133">Transmembrane helix</keyword>
<evidence type="ECO:0000256" key="1">
    <source>
        <dbReference type="SAM" id="Phobius"/>
    </source>
</evidence>
<dbReference type="OrthoDB" id="3579673at2"/>
<name>A0A4R2JRA6_9PSEU</name>
<keyword evidence="3" id="KW-1185">Reference proteome</keyword>
<dbReference type="Pfam" id="PF12679">
    <property type="entry name" value="ABC2_membrane_2"/>
    <property type="match status" value="1"/>
</dbReference>
<reference evidence="2 3" key="1">
    <citation type="submission" date="2019-03" db="EMBL/GenBank/DDBJ databases">
        <title>Genomic Encyclopedia of Type Strains, Phase IV (KMG-IV): sequencing the most valuable type-strain genomes for metagenomic binning, comparative biology and taxonomic classification.</title>
        <authorList>
            <person name="Goeker M."/>
        </authorList>
    </citation>
    <scope>NUCLEOTIDE SEQUENCE [LARGE SCALE GENOMIC DNA]</scope>
    <source>
        <strain evidence="2 3">DSM 45934</strain>
    </source>
</reference>
<dbReference type="EMBL" id="SLWS01000004">
    <property type="protein sequence ID" value="TCO59748.1"/>
    <property type="molecule type" value="Genomic_DNA"/>
</dbReference>
<evidence type="ECO:0000313" key="3">
    <source>
        <dbReference type="Proteomes" id="UP000295680"/>
    </source>
</evidence>
<comment type="caution">
    <text evidence="2">The sequence shown here is derived from an EMBL/GenBank/DDBJ whole genome shotgun (WGS) entry which is preliminary data.</text>
</comment>